<evidence type="ECO:0000313" key="2">
    <source>
        <dbReference type="EMBL" id="KAF2847964.1"/>
    </source>
</evidence>
<dbReference type="AlphaFoldDB" id="A0A6A7AYR4"/>
<keyword evidence="3" id="KW-1185">Reference proteome</keyword>
<dbReference type="Proteomes" id="UP000799423">
    <property type="component" value="Unassembled WGS sequence"/>
</dbReference>
<accession>A0A6A7AYR4</accession>
<feature type="transmembrane region" description="Helical" evidence="1">
    <location>
        <begin position="37"/>
        <end position="58"/>
    </location>
</feature>
<gene>
    <name evidence="2" type="ORF">T440DRAFT_470554</name>
</gene>
<name>A0A6A7AYR4_9PLEO</name>
<proteinExistence type="predicted"/>
<organism evidence="2 3">
    <name type="scientific">Plenodomus tracheiphilus IPT5</name>
    <dbReference type="NCBI Taxonomy" id="1408161"/>
    <lineage>
        <taxon>Eukaryota</taxon>
        <taxon>Fungi</taxon>
        <taxon>Dikarya</taxon>
        <taxon>Ascomycota</taxon>
        <taxon>Pezizomycotina</taxon>
        <taxon>Dothideomycetes</taxon>
        <taxon>Pleosporomycetidae</taxon>
        <taxon>Pleosporales</taxon>
        <taxon>Pleosporineae</taxon>
        <taxon>Leptosphaeriaceae</taxon>
        <taxon>Plenodomus</taxon>
    </lineage>
</organism>
<sequence>MGAKKACRMRASLYVEHDCPTSSCISGPISLYIAYPCLFYSLMSLALLGSPAMVHMAVE</sequence>
<reference evidence="2" key="1">
    <citation type="submission" date="2020-01" db="EMBL/GenBank/DDBJ databases">
        <authorList>
            <consortium name="DOE Joint Genome Institute"/>
            <person name="Haridas S."/>
            <person name="Albert R."/>
            <person name="Binder M."/>
            <person name="Bloem J."/>
            <person name="Labutti K."/>
            <person name="Salamov A."/>
            <person name="Andreopoulos B."/>
            <person name="Baker S.E."/>
            <person name="Barry K."/>
            <person name="Bills G."/>
            <person name="Bluhm B.H."/>
            <person name="Cannon C."/>
            <person name="Castanera R."/>
            <person name="Culley D.E."/>
            <person name="Daum C."/>
            <person name="Ezra D."/>
            <person name="Gonzalez J.B."/>
            <person name="Henrissat B."/>
            <person name="Kuo A."/>
            <person name="Liang C."/>
            <person name="Lipzen A."/>
            <person name="Lutzoni F."/>
            <person name="Magnuson J."/>
            <person name="Mondo S."/>
            <person name="Nolan M."/>
            <person name="Ohm R."/>
            <person name="Pangilinan J."/>
            <person name="Park H.-J."/>
            <person name="Ramirez L."/>
            <person name="Alfaro M."/>
            <person name="Sun H."/>
            <person name="Tritt A."/>
            <person name="Yoshinaga Y."/>
            <person name="Zwiers L.-H."/>
            <person name="Turgeon B.G."/>
            <person name="Goodwin S.B."/>
            <person name="Spatafora J.W."/>
            <person name="Crous P.W."/>
            <person name="Grigoriev I.V."/>
        </authorList>
    </citation>
    <scope>NUCLEOTIDE SEQUENCE</scope>
    <source>
        <strain evidence="2">IPT5</strain>
    </source>
</reference>
<protein>
    <submittedName>
        <fullName evidence="2">Uncharacterized protein</fullName>
    </submittedName>
</protein>
<keyword evidence="1" id="KW-1133">Transmembrane helix</keyword>
<keyword evidence="1" id="KW-0472">Membrane</keyword>
<evidence type="ECO:0000313" key="3">
    <source>
        <dbReference type="Proteomes" id="UP000799423"/>
    </source>
</evidence>
<dbReference type="EMBL" id="MU006321">
    <property type="protein sequence ID" value="KAF2847964.1"/>
    <property type="molecule type" value="Genomic_DNA"/>
</dbReference>
<keyword evidence="1" id="KW-0812">Transmembrane</keyword>
<evidence type="ECO:0000256" key="1">
    <source>
        <dbReference type="SAM" id="Phobius"/>
    </source>
</evidence>